<accession>A0A346NJ79</accession>
<feature type="domain" description="Copper-binding protein MbnP-like" evidence="1">
    <location>
        <begin position="93"/>
        <end position="278"/>
    </location>
</feature>
<dbReference type="Proteomes" id="UP000262073">
    <property type="component" value="Chromosome"/>
</dbReference>
<gene>
    <name evidence="2" type="ORF">D0Y50_03875</name>
</gene>
<name>A0A346NJ79_9ALTE</name>
<keyword evidence="3" id="KW-1185">Reference proteome</keyword>
<evidence type="ECO:0000313" key="2">
    <source>
        <dbReference type="EMBL" id="AXR05586.1"/>
    </source>
</evidence>
<dbReference type="InterPro" id="IPR046863">
    <property type="entry name" value="MbnP-like_dom"/>
</dbReference>
<dbReference type="Pfam" id="PF20243">
    <property type="entry name" value="MbnP"/>
    <property type="match status" value="1"/>
</dbReference>
<sequence length="320" mass="36243">MLLAADFIIHSALFGKLRWAGGGFKDRLKPYEVLSLGKFHHAIGKAKSMKMRLLLSLLPSLMLLGGCDLLTAKKPPGDIPIRFVDLQKTDDCMYEVELANQRWNVDYLAFYLSEPQVRIEGRWQAVSFVPSKWQSRKLALMQFHDACNSNETNTVIKLDANKKLLDRASAISFTIGLPFSDNHSLSDNSPPPLNNAAMFQSLRAGHSFMRIELQQANEPQALWSFMLASGECHADNEDQAPRRCDKPNRVTLELPLRFNVEDLRLHAKLSQMLFRADMSAGTECNLATPEGSECRKVLSNLTGRDWIRWDAPHQVYLKQN</sequence>
<dbReference type="KEGG" id="salm:D0Y50_03875"/>
<dbReference type="AlphaFoldDB" id="A0A346NJ79"/>
<evidence type="ECO:0000259" key="1">
    <source>
        <dbReference type="Pfam" id="PF20243"/>
    </source>
</evidence>
<dbReference type="EMBL" id="CP031769">
    <property type="protein sequence ID" value="AXR05586.1"/>
    <property type="molecule type" value="Genomic_DNA"/>
</dbReference>
<reference evidence="2 3" key="1">
    <citation type="submission" date="2018-08" db="EMBL/GenBank/DDBJ databases">
        <title>Salinimonas sediminis sp. nov., a piezophilic bacterium isolated from a deep-sea sediment sample from the New Britain Trench.</title>
        <authorList>
            <person name="Cao J."/>
        </authorList>
    </citation>
    <scope>NUCLEOTIDE SEQUENCE [LARGE SCALE GENOMIC DNA]</scope>
    <source>
        <strain evidence="2 3">N102</strain>
    </source>
</reference>
<dbReference type="OrthoDB" id="64245at2"/>
<organism evidence="2 3">
    <name type="scientific">Salinimonas sediminis</name>
    <dbReference type="NCBI Taxonomy" id="2303538"/>
    <lineage>
        <taxon>Bacteria</taxon>
        <taxon>Pseudomonadati</taxon>
        <taxon>Pseudomonadota</taxon>
        <taxon>Gammaproteobacteria</taxon>
        <taxon>Alteromonadales</taxon>
        <taxon>Alteromonadaceae</taxon>
        <taxon>Alteromonas/Salinimonas group</taxon>
        <taxon>Salinimonas</taxon>
    </lineage>
</organism>
<protein>
    <submittedName>
        <fullName evidence="2">Metallo-mystery pair system four-Cys motif protein</fullName>
    </submittedName>
</protein>
<evidence type="ECO:0000313" key="3">
    <source>
        <dbReference type="Proteomes" id="UP000262073"/>
    </source>
</evidence>
<proteinExistence type="predicted"/>